<dbReference type="InterPro" id="IPR050189">
    <property type="entry name" value="MFS_Efflux_Transporters"/>
</dbReference>
<feature type="transmembrane region" description="Helical" evidence="7">
    <location>
        <begin position="7"/>
        <end position="29"/>
    </location>
</feature>
<feature type="transmembrane region" description="Helical" evidence="7">
    <location>
        <begin position="70"/>
        <end position="93"/>
    </location>
</feature>
<dbReference type="GO" id="GO:0022857">
    <property type="term" value="F:transmembrane transporter activity"/>
    <property type="evidence" value="ECO:0007669"/>
    <property type="project" value="InterPro"/>
</dbReference>
<evidence type="ECO:0000313" key="10">
    <source>
        <dbReference type="Proteomes" id="UP000199163"/>
    </source>
</evidence>
<protein>
    <submittedName>
        <fullName evidence="9">MFS transporter, DHA1 family, purine base/nucleoside efflux pump</fullName>
    </submittedName>
</protein>
<dbReference type="EMBL" id="FNDK01000003">
    <property type="protein sequence ID" value="SDH27837.1"/>
    <property type="molecule type" value="Genomic_DNA"/>
</dbReference>
<dbReference type="PROSITE" id="PS50850">
    <property type="entry name" value="MFS"/>
    <property type="match status" value="1"/>
</dbReference>
<dbReference type="Pfam" id="PF07690">
    <property type="entry name" value="MFS_1"/>
    <property type="match status" value="1"/>
</dbReference>
<feature type="transmembrane region" description="Helical" evidence="7">
    <location>
        <begin position="35"/>
        <end position="58"/>
    </location>
</feature>
<feature type="transmembrane region" description="Helical" evidence="7">
    <location>
        <begin position="99"/>
        <end position="119"/>
    </location>
</feature>
<accession>A0A1G8B3R7</accession>
<keyword evidence="10" id="KW-1185">Reference proteome</keyword>
<dbReference type="AlphaFoldDB" id="A0A1G8B3R7"/>
<dbReference type="Proteomes" id="UP000199163">
    <property type="component" value="Unassembled WGS sequence"/>
</dbReference>
<dbReference type="Gene3D" id="1.20.1250.20">
    <property type="entry name" value="MFS general substrate transporter like domains"/>
    <property type="match status" value="2"/>
</dbReference>
<evidence type="ECO:0000259" key="8">
    <source>
        <dbReference type="PROSITE" id="PS50850"/>
    </source>
</evidence>
<dbReference type="InterPro" id="IPR011701">
    <property type="entry name" value="MFS"/>
</dbReference>
<keyword evidence="3" id="KW-1003">Cell membrane</keyword>
<feature type="transmembrane region" description="Helical" evidence="7">
    <location>
        <begin position="239"/>
        <end position="259"/>
    </location>
</feature>
<dbReference type="InterPro" id="IPR001958">
    <property type="entry name" value="Tet-R_TetA/multi-R_MdtG-like"/>
</dbReference>
<evidence type="ECO:0000256" key="7">
    <source>
        <dbReference type="SAM" id="Phobius"/>
    </source>
</evidence>
<feature type="domain" description="Major facilitator superfamily (MFS) profile" evidence="8">
    <location>
        <begin position="4"/>
        <end position="379"/>
    </location>
</feature>
<evidence type="ECO:0000256" key="3">
    <source>
        <dbReference type="ARBA" id="ARBA00022475"/>
    </source>
</evidence>
<evidence type="ECO:0000256" key="4">
    <source>
        <dbReference type="ARBA" id="ARBA00022692"/>
    </source>
</evidence>
<organism evidence="9 10">
    <name type="scientific">Alteribacillus persepolensis</name>
    <dbReference type="NCBI Taxonomy" id="568899"/>
    <lineage>
        <taxon>Bacteria</taxon>
        <taxon>Bacillati</taxon>
        <taxon>Bacillota</taxon>
        <taxon>Bacilli</taxon>
        <taxon>Bacillales</taxon>
        <taxon>Bacillaceae</taxon>
        <taxon>Alteribacillus</taxon>
    </lineage>
</organism>
<feature type="transmembrane region" description="Helical" evidence="7">
    <location>
        <begin position="160"/>
        <end position="181"/>
    </location>
</feature>
<reference evidence="9 10" key="1">
    <citation type="submission" date="2016-10" db="EMBL/GenBank/DDBJ databases">
        <authorList>
            <person name="de Groot N.N."/>
        </authorList>
    </citation>
    <scope>NUCLEOTIDE SEQUENCE [LARGE SCALE GENOMIC DNA]</scope>
    <source>
        <strain evidence="9 10">DSM 21632</strain>
    </source>
</reference>
<keyword evidence="5 7" id="KW-1133">Transmembrane helix</keyword>
<evidence type="ECO:0000256" key="6">
    <source>
        <dbReference type="ARBA" id="ARBA00023136"/>
    </source>
</evidence>
<keyword evidence="4 7" id="KW-0812">Transmembrane</keyword>
<dbReference type="PANTHER" id="PTHR43124">
    <property type="entry name" value="PURINE EFFLUX PUMP PBUE"/>
    <property type="match status" value="1"/>
</dbReference>
<evidence type="ECO:0000313" key="9">
    <source>
        <dbReference type="EMBL" id="SDH27837.1"/>
    </source>
</evidence>
<gene>
    <name evidence="9" type="ORF">SAMN05192534_103138</name>
</gene>
<keyword evidence="2" id="KW-0813">Transport</keyword>
<proteinExistence type="predicted"/>
<sequence>MDKRVYLFMVVSFIAGLAELIIVGLLDVIADDIGVSLSAAGLLITAFSLTFAVAAPVLMVATAAVERKRLMLTTLSIFFVGNVLAALSHTYWLLMTARIISAASGSLLVVLCITMASTITAPPHRGRAIGLIYMGISASLVLGVPIGIMMGNIFGWQAPFVAISCFTVMTMLGILVLMPSVHVHDTPSIQTQWQSLKNSRLLAAHLTTFLFLAGHYTLYGYLSPYLKNVLELNETWVTIIYWLFGIAAVAGGAVGGGLSDKWGYKQTIYSVIVLFAVSMFVLPFTTTATTFFLLTVMIWGAMSWALSPPMQTYLAETYHKTSDIQQSLNNAALHTGIAFGSVSGGLVVEQGAIHHTPTVGALLVLLALGTAVYALAKTSTASYQHSSL</sequence>
<comment type="subcellular location">
    <subcellularLocation>
        <location evidence="1">Cell membrane</location>
        <topology evidence="1">Multi-pass membrane protein</topology>
    </subcellularLocation>
</comment>
<dbReference type="InterPro" id="IPR036259">
    <property type="entry name" value="MFS_trans_sf"/>
</dbReference>
<keyword evidence="6 7" id="KW-0472">Membrane</keyword>
<dbReference type="STRING" id="568899.SAMN05192534_103138"/>
<dbReference type="PRINTS" id="PR01035">
    <property type="entry name" value="TCRTETA"/>
</dbReference>
<dbReference type="OrthoDB" id="2727100at2"/>
<dbReference type="PANTHER" id="PTHR43124:SF10">
    <property type="entry name" value="PURINE EFFLUX PUMP PBUE"/>
    <property type="match status" value="1"/>
</dbReference>
<dbReference type="InterPro" id="IPR020846">
    <property type="entry name" value="MFS_dom"/>
</dbReference>
<dbReference type="GO" id="GO:0005886">
    <property type="term" value="C:plasma membrane"/>
    <property type="evidence" value="ECO:0007669"/>
    <property type="project" value="UniProtKB-SubCell"/>
</dbReference>
<dbReference type="RefSeq" id="WP_091271760.1">
    <property type="nucleotide sequence ID" value="NZ_FNDK01000003.1"/>
</dbReference>
<dbReference type="SUPFAM" id="SSF103473">
    <property type="entry name" value="MFS general substrate transporter"/>
    <property type="match status" value="1"/>
</dbReference>
<feature type="transmembrane region" description="Helical" evidence="7">
    <location>
        <begin position="131"/>
        <end position="154"/>
    </location>
</feature>
<feature type="transmembrane region" description="Helical" evidence="7">
    <location>
        <begin position="201"/>
        <end position="219"/>
    </location>
</feature>
<evidence type="ECO:0000256" key="1">
    <source>
        <dbReference type="ARBA" id="ARBA00004651"/>
    </source>
</evidence>
<name>A0A1G8B3R7_9BACI</name>
<evidence type="ECO:0000256" key="2">
    <source>
        <dbReference type="ARBA" id="ARBA00022448"/>
    </source>
</evidence>
<feature type="transmembrane region" description="Helical" evidence="7">
    <location>
        <begin position="271"/>
        <end position="300"/>
    </location>
</feature>
<evidence type="ECO:0000256" key="5">
    <source>
        <dbReference type="ARBA" id="ARBA00022989"/>
    </source>
</evidence>
<dbReference type="CDD" id="cd17324">
    <property type="entry name" value="MFS_NepI_like"/>
    <property type="match status" value="1"/>
</dbReference>
<feature type="transmembrane region" description="Helical" evidence="7">
    <location>
        <begin position="358"/>
        <end position="376"/>
    </location>
</feature>